<dbReference type="PANTHER" id="PTHR48025:SF1">
    <property type="entry name" value="RRM DOMAIN-CONTAINING PROTEIN"/>
    <property type="match status" value="1"/>
</dbReference>
<dbReference type="Proteomes" id="UP000054053">
    <property type="component" value="Unassembled WGS sequence"/>
</dbReference>
<dbReference type="KEGG" id="uvi:66067778"/>
<dbReference type="Pfam" id="PF00076">
    <property type="entry name" value="RRM_1"/>
    <property type="match status" value="2"/>
</dbReference>
<feature type="domain" description="RRM" evidence="4">
    <location>
        <begin position="16"/>
        <end position="95"/>
    </location>
</feature>
<dbReference type="InterPro" id="IPR012677">
    <property type="entry name" value="Nucleotide-bd_a/b_plait_sf"/>
</dbReference>
<protein>
    <recommendedName>
        <fullName evidence="4">RRM domain-containing protein</fullName>
    </recommendedName>
</protein>
<keyword evidence="1 2" id="KW-0694">RNA-binding</keyword>
<feature type="compositionally biased region" description="Low complexity" evidence="3">
    <location>
        <begin position="101"/>
        <end position="126"/>
    </location>
</feature>
<name>A0A063CBQ1_USTVR</name>
<dbReference type="Gene3D" id="3.30.70.330">
    <property type="match status" value="2"/>
</dbReference>
<dbReference type="InterPro" id="IPR035979">
    <property type="entry name" value="RBD_domain_sf"/>
</dbReference>
<dbReference type="STRING" id="1159556.A0A063CBQ1"/>
<dbReference type="Proteomes" id="UP000027002">
    <property type="component" value="Chromosome 5"/>
</dbReference>
<sequence>MDNDTNGSSNALAEGRRIYLGNLLYTVKAEEVEDGLRDHGFDDFETVHMSVDAVSLRNPGYCFVDFASRDGAERALESLNATIAGRTLKVGPCKPKQPRANSNNYNSNHNSNNNNNNNNNSSSNRWNSHEGRSGSQRWGNGSGAGAHPHPHQRVAPERYDDAVEEGNIRRVYVGGLAQQDDPDRNVEELTEIFADFKPTAFSKRITPHESTKSFPGNHHYCFVDFATSEEAQAAIDALNGKVVDDGAIKVSLARPPPNKARERSFQHNDRSGGGRVRRNPREHEVPPGEGSPAGSRSMASDNWRRRND</sequence>
<evidence type="ECO:0000313" key="7">
    <source>
        <dbReference type="Proteomes" id="UP000027002"/>
    </source>
</evidence>
<evidence type="ECO:0000256" key="2">
    <source>
        <dbReference type="PROSITE-ProRule" id="PRU00176"/>
    </source>
</evidence>
<evidence type="ECO:0000313" key="6">
    <source>
        <dbReference type="EMBL" id="QUC22760.1"/>
    </source>
</evidence>
<dbReference type="GO" id="GO:0003729">
    <property type="term" value="F:mRNA binding"/>
    <property type="evidence" value="ECO:0007669"/>
    <property type="project" value="TreeGrafter"/>
</dbReference>
<dbReference type="InterPro" id="IPR050502">
    <property type="entry name" value="Euk_RNA-bind_prot"/>
</dbReference>
<dbReference type="RefSeq" id="XP_043000433.1">
    <property type="nucleotide sequence ID" value="XM_043144498.1"/>
</dbReference>
<feature type="region of interest" description="Disordered" evidence="3">
    <location>
        <begin position="89"/>
        <end position="157"/>
    </location>
</feature>
<dbReference type="AlphaFoldDB" id="A0A063CBQ1"/>
<proteinExistence type="predicted"/>
<reference evidence="5" key="1">
    <citation type="journal article" date="2016" name="Genome Announc.">
        <title>Genome Sequence of Ustilaginoidea virens IPU010, a Rice Pathogenic Fungus Causing False Smut.</title>
        <authorList>
            <person name="Kumagai T."/>
            <person name="Ishii T."/>
            <person name="Terai G."/>
            <person name="Umemura M."/>
            <person name="Machida M."/>
            <person name="Asai K."/>
        </authorList>
    </citation>
    <scope>NUCLEOTIDE SEQUENCE [LARGE SCALE GENOMIC DNA]</scope>
    <source>
        <strain evidence="5">IPU010</strain>
    </source>
</reference>
<evidence type="ECO:0000259" key="4">
    <source>
        <dbReference type="PROSITE" id="PS50102"/>
    </source>
</evidence>
<keyword evidence="7" id="KW-1185">Reference proteome</keyword>
<evidence type="ECO:0000256" key="3">
    <source>
        <dbReference type="SAM" id="MobiDB-lite"/>
    </source>
</evidence>
<dbReference type="HOGENOM" id="CLU_050545_0_0_1"/>
<dbReference type="EMBL" id="CP072757">
    <property type="protein sequence ID" value="QUC22760.1"/>
    <property type="molecule type" value="Genomic_DNA"/>
</dbReference>
<feature type="domain" description="RRM" evidence="4">
    <location>
        <begin position="169"/>
        <end position="255"/>
    </location>
</feature>
<dbReference type="PROSITE" id="PS50102">
    <property type="entry name" value="RRM"/>
    <property type="match status" value="2"/>
</dbReference>
<dbReference type="SMART" id="SM00360">
    <property type="entry name" value="RRM"/>
    <property type="match status" value="2"/>
</dbReference>
<feature type="region of interest" description="Disordered" evidence="3">
    <location>
        <begin position="252"/>
        <end position="308"/>
    </location>
</feature>
<organism evidence="5 8">
    <name type="scientific">Ustilaginoidea virens</name>
    <name type="common">Rice false smut fungus</name>
    <name type="synonym">Villosiclava virens</name>
    <dbReference type="NCBI Taxonomy" id="1159556"/>
    <lineage>
        <taxon>Eukaryota</taxon>
        <taxon>Fungi</taxon>
        <taxon>Dikarya</taxon>
        <taxon>Ascomycota</taxon>
        <taxon>Pezizomycotina</taxon>
        <taxon>Sordariomycetes</taxon>
        <taxon>Hypocreomycetidae</taxon>
        <taxon>Hypocreales</taxon>
        <taxon>Clavicipitaceae</taxon>
        <taxon>Ustilaginoidea</taxon>
    </lineage>
</organism>
<reference evidence="8" key="2">
    <citation type="journal article" date="2016" name="Genome Announc.">
        <title>Genome sequence of Ustilaginoidea virens IPU010, a rice pathogenic fungus causing false smut.</title>
        <authorList>
            <person name="Kumagai T."/>
            <person name="Ishii T."/>
            <person name="Terai G."/>
            <person name="Umemura M."/>
            <person name="Machida M."/>
            <person name="Asai K."/>
        </authorList>
    </citation>
    <scope>NUCLEOTIDE SEQUENCE [LARGE SCALE GENOMIC DNA]</scope>
    <source>
        <strain evidence="8">IPU010</strain>
    </source>
</reference>
<gene>
    <name evidence="6" type="ORF">UV8b_07001</name>
    <name evidence="5" type="ORF">UVI_02010830</name>
</gene>
<dbReference type="InterPro" id="IPR000504">
    <property type="entry name" value="RRM_dom"/>
</dbReference>
<evidence type="ECO:0000313" key="5">
    <source>
        <dbReference type="EMBL" id="GAO16510.1"/>
    </source>
</evidence>
<accession>A0A063CBQ1</accession>
<dbReference type="CDD" id="cd00590">
    <property type="entry name" value="RRM_SF"/>
    <property type="match status" value="1"/>
</dbReference>
<evidence type="ECO:0000313" key="8">
    <source>
        <dbReference type="Proteomes" id="UP000054053"/>
    </source>
</evidence>
<dbReference type="SUPFAM" id="SSF54928">
    <property type="entry name" value="RNA-binding domain, RBD"/>
    <property type="match status" value="2"/>
</dbReference>
<dbReference type="GeneID" id="66067778"/>
<feature type="compositionally biased region" description="Basic and acidic residues" evidence="3">
    <location>
        <begin position="259"/>
        <end position="272"/>
    </location>
</feature>
<dbReference type="PANTHER" id="PTHR48025">
    <property type="entry name" value="OS02G0815200 PROTEIN"/>
    <property type="match status" value="1"/>
</dbReference>
<dbReference type="EMBL" id="BBTG02000004">
    <property type="protein sequence ID" value="GAO16510.1"/>
    <property type="molecule type" value="Genomic_DNA"/>
</dbReference>
<evidence type="ECO:0000256" key="1">
    <source>
        <dbReference type="ARBA" id="ARBA00022884"/>
    </source>
</evidence>
<dbReference type="OrthoDB" id="272703at2759"/>
<reference evidence="6" key="3">
    <citation type="submission" date="2020-03" db="EMBL/GenBank/DDBJ databases">
        <title>A mixture of massive structural variations and highly conserved coding sequences in Ustilaginoidea virens genome.</title>
        <authorList>
            <person name="Zhang K."/>
            <person name="Zhao Z."/>
            <person name="Zhang Z."/>
            <person name="Li Y."/>
            <person name="Hsiang T."/>
            <person name="Sun W."/>
        </authorList>
    </citation>
    <scope>NUCLEOTIDE SEQUENCE</scope>
    <source>
        <strain evidence="6">UV-8b</strain>
    </source>
</reference>